<organism evidence="4 5">
    <name type="scientific">Agathobacter rectalis</name>
    <dbReference type="NCBI Taxonomy" id="39491"/>
    <lineage>
        <taxon>Bacteria</taxon>
        <taxon>Bacillati</taxon>
        <taxon>Bacillota</taxon>
        <taxon>Clostridia</taxon>
        <taxon>Lachnospirales</taxon>
        <taxon>Lachnospiraceae</taxon>
        <taxon>Agathobacter</taxon>
    </lineage>
</organism>
<evidence type="ECO:0000313" key="5">
    <source>
        <dbReference type="Proteomes" id="UP000260970"/>
    </source>
</evidence>
<feature type="region of interest" description="Disordered" evidence="2">
    <location>
        <begin position="534"/>
        <end position="559"/>
    </location>
</feature>
<dbReference type="AlphaFoldDB" id="A0A3E5ALW8"/>
<accession>A0A3E5ALW8</accession>
<feature type="compositionally biased region" description="Basic and acidic residues" evidence="2">
    <location>
        <begin position="543"/>
        <end position="559"/>
    </location>
</feature>
<evidence type="ECO:0000259" key="3">
    <source>
        <dbReference type="Pfam" id="PF03432"/>
    </source>
</evidence>
<evidence type="ECO:0000256" key="1">
    <source>
        <dbReference type="SAM" id="Coils"/>
    </source>
</evidence>
<sequence length="559" mass="66192">MAILKMISTCHPTKAGNNATLKKCINYALNPKKTQNGLFTGASNCSTNSALEDMIRTKQFYGKDSSDKNSRTGYHWTISWSPEEHVDYYTALEIVKEFCEKQLKDYECVYSVHTDQAHTHCHIVFNSVNFNDGKKFRYEDGDWAKIFQPELDKLCKARGLHTLEDDTGMSNKEYYKTQAMHQKSTNKKKNNSDDIAHEKNTTEKKNYYSSQPKQRNGKKYYKKRRGNNKYYNEKKESYTKSEFIKKDIDDAILSSHSLSEFFMILEGWGYKLRHGKSEKYGDYFALTGRGMERARRNYALGKGYSLESIKKRIELKNNPLPEYDVPAQIDMRQFIVRYVYWKKPKYNDNSILSKRVCVLMYKRGILNKKGTRPNYYEIKKSLKKIREYENNIDLINEYHIGDVDSANAAIYQIDSEISKLDAERKNVYVERMPYKELLKTYNEMKKNEMAYYSYENGMTEHKEQHDRYIELKSVLNKYGFSDSEIEKYQEDIKTELKRISKEKRQLKNKISSINNIKDFIDENVIDAQKVEQEYENIPEPEEYQQKQEKQQENKKEKTI</sequence>
<keyword evidence="1" id="KW-0175">Coiled coil</keyword>
<dbReference type="InterPro" id="IPR005094">
    <property type="entry name" value="Endonuclease_MobA/VirD2"/>
</dbReference>
<dbReference type="Proteomes" id="UP000260970">
    <property type="component" value="Unassembled WGS sequence"/>
</dbReference>
<feature type="compositionally biased region" description="Basic residues" evidence="2">
    <location>
        <begin position="215"/>
        <end position="226"/>
    </location>
</feature>
<feature type="domain" description="MobA/VirD2-like nuclease" evidence="3">
    <location>
        <begin position="27"/>
        <end position="160"/>
    </location>
</feature>
<dbReference type="EMBL" id="QSUG01000013">
    <property type="protein sequence ID" value="RGN21526.1"/>
    <property type="molecule type" value="Genomic_DNA"/>
</dbReference>
<feature type="coiled-coil region" evidence="1">
    <location>
        <begin position="485"/>
        <end position="516"/>
    </location>
</feature>
<proteinExistence type="predicted"/>
<dbReference type="Pfam" id="PF03432">
    <property type="entry name" value="Relaxase"/>
    <property type="match status" value="1"/>
</dbReference>
<feature type="region of interest" description="Disordered" evidence="2">
    <location>
        <begin position="178"/>
        <end position="226"/>
    </location>
</feature>
<feature type="compositionally biased region" description="Basic and acidic residues" evidence="2">
    <location>
        <begin position="190"/>
        <end position="206"/>
    </location>
</feature>
<dbReference type="RefSeq" id="WP_117690777.1">
    <property type="nucleotide sequence ID" value="NZ_QSUE01000011.1"/>
</dbReference>
<name>A0A3E5ALW8_9FIRM</name>
<reference evidence="4 5" key="1">
    <citation type="submission" date="2018-08" db="EMBL/GenBank/DDBJ databases">
        <title>A genome reference for cultivated species of the human gut microbiota.</title>
        <authorList>
            <person name="Zou Y."/>
            <person name="Xue W."/>
            <person name="Luo G."/>
        </authorList>
    </citation>
    <scope>NUCLEOTIDE SEQUENCE [LARGE SCALE GENOMIC DNA]</scope>
    <source>
        <strain evidence="4 5">OM05-6AA</strain>
    </source>
</reference>
<comment type="caution">
    <text evidence="4">The sequence shown here is derived from an EMBL/GenBank/DDBJ whole genome shotgun (WGS) entry which is preliminary data.</text>
</comment>
<protein>
    <recommendedName>
        <fullName evidence="3">MobA/VirD2-like nuclease domain-containing protein</fullName>
    </recommendedName>
</protein>
<evidence type="ECO:0000313" key="4">
    <source>
        <dbReference type="EMBL" id="RGN21526.1"/>
    </source>
</evidence>
<evidence type="ECO:0000256" key="2">
    <source>
        <dbReference type="SAM" id="MobiDB-lite"/>
    </source>
</evidence>
<gene>
    <name evidence="4" type="ORF">DXB72_12010</name>
</gene>